<dbReference type="AlphaFoldDB" id="A0A3E4Z716"/>
<reference evidence="2 3" key="1">
    <citation type="submission" date="2018-08" db="EMBL/GenBank/DDBJ databases">
        <title>A genome reference for cultivated species of the human gut microbiota.</title>
        <authorList>
            <person name="Zou Y."/>
            <person name="Xue W."/>
            <person name="Luo G."/>
        </authorList>
    </citation>
    <scope>NUCLEOTIDE SEQUENCE [LARGE SCALE GENOMIC DNA]</scope>
    <source>
        <strain evidence="2 3">OM06-2</strain>
    </source>
</reference>
<protein>
    <recommendedName>
        <fullName evidence="1">Bacterial repeat domain-containing protein</fullName>
    </recommendedName>
</protein>
<feature type="domain" description="Bacterial repeat" evidence="1">
    <location>
        <begin position="347"/>
        <end position="393"/>
    </location>
</feature>
<dbReference type="Pfam" id="PF18998">
    <property type="entry name" value="Flg_new_2"/>
    <property type="match status" value="1"/>
</dbReference>
<evidence type="ECO:0000313" key="3">
    <source>
        <dbReference type="Proteomes" id="UP000260814"/>
    </source>
</evidence>
<name>A0A3E4Z716_9BACT</name>
<dbReference type="EMBL" id="QSTW01000013">
    <property type="protein sequence ID" value="RGM90317.1"/>
    <property type="molecule type" value="Genomic_DNA"/>
</dbReference>
<proteinExistence type="predicted"/>
<dbReference type="InterPro" id="IPR044060">
    <property type="entry name" value="Bacterial_rp_domain"/>
</dbReference>
<evidence type="ECO:0000259" key="1">
    <source>
        <dbReference type="Pfam" id="PF18998"/>
    </source>
</evidence>
<dbReference type="RefSeq" id="WP_117702111.1">
    <property type="nucleotide sequence ID" value="NZ_QSTW01000013.1"/>
</dbReference>
<sequence>MATKLYALSEENVSHVKDILAPDIIESPVLDNMAVFNKLRIKVIEDIEYAQTQIIFRRKGGEARRYKEGSTLKSTLGFMDESKLVMNQIWSRYYENLQNFREKQPFSILGSNGTYNAPVTEFILRQIGKQFAGDNLSNLFFGNIELGEDDPLSLYNGYWTIINNLINQGKISSKEGNLVACDPINEGPETQDGEHFDAFVEWVEGWHPLLRNAQEVIVYMSPKQKRLITHSYMRKFTGLQTTSAGGEGFSFVGMENIKIVTDGIIGKGNRMIATLPENLQFGLDRASDWNSVMMSHDPNDLNVLIFQVQSTVGARILDIAPSKFCVSDGTIEQIEQLNGDYQKNTLTVTSNNEEWGKVTLSPQKDVYTKDETVKLTPASESGYKFKAWSDGATISPRDIVYNGYPTYLQAIFEPEDKE</sequence>
<organism evidence="2 3">
    <name type="scientific">Phocaeicola plebeius</name>
    <dbReference type="NCBI Taxonomy" id="310297"/>
    <lineage>
        <taxon>Bacteria</taxon>
        <taxon>Pseudomonadati</taxon>
        <taxon>Bacteroidota</taxon>
        <taxon>Bacteroidia</taxon>
        <taxon>Bacteroidales</taxon>
        <taxon>Bacteroidaceae</taxon>
        <taxon>Phocaeicola</taxon>
    </lineage>
</organism>
<dbReference type="Proteomes" id="UP000260814">
    <property type="component" value="Unassembled WGS sequence"/>
</dbReference>
<comment type="caution">
    <text evidence="2">The sequence shown here is derived from an EMBL/GenBank/DDBJ whole genome shotgun (WGS) entry which is preliminary data.</text>
</comment>
<accession>A0A3E4Z716</accession>
<gene>
    <name evidence="2" type="ORF">DXB87_10475</name>
</gene>
<evidence type="ECO:0000313" key="2">
    <source>
        <dbReference type="EMBL" id="RGM90317.1"/>
    </source>
</evidence>